<feature type="compositionally biased region" description="Polar residues" evidence="3">
    <location>
        <begin position="362"/>
        <end position="375"/>
    </location>
</feature>
<feature type="compositionally biased region" description="Basic and acidic residues" evidence="3">
    <location>
        <begin position="1"/>
        <end position="19"/>
    </location>
</feature>
<evidence type="ECO:0000259" key="4">
    <source>
        <dbReference type="PROSITE" id="PS50001"/>
    </source>
</evidence>
<dbReference type="GO" id="GO:0005737">
    <property type="term" value="C:cytoplasm"/>
    <property type="evidence" value="ECO:0007669"/>
    <property type="project" value="TreeGrafter"/>
</dbReference>
<dbReference type="AlphaFoldDB" id="A0A8B9J3W1"/>
<dbReference type="PANTHER" id="PTHR14388">
    <property type="entry name" value="T CELL-SPECIFIC ADAPTER PROTEIN TSAD"/>
    <property type="match status" value="1"/>
</dbReference>
<feature type="region of interest" description="Disordered" evidence="3">
    <location>
        <begin position="432"/>
        <end position="540"/>
    </location>
</feature>
<feature type="compositionally biased region" description="Polar residues" evidence="3">
    <location>
        <begin position="493"/>
        <end position="516"/>
    </location>
</feature>
<dbReference type="Gene3D" id="3.30.505.10">
    <property type="entry name" value="SH2 domain"/>
    <property type="match status" value="1"/>
</dbReference>
<dbReference type="Proteomes" id="UP000752171">
    <property type="component" value="Unassembled WGS sequence"/>
</dbReference>
<evidence type="ECO:0000256" key="2">
    <source>
        <dbReference type="PROSITE-ProRule" id="PRU00191"/>
    </source>
</evidence>
<dbReference type="PANTHER" id="PTHR14388:SF23">
    <property type="entry name" value="SI:CH73-109I22.2"/>
    <property type="match status" value="1"/>
</dbReference>
<feature type="domain" description="SH2" evidence="4">
    <location>
        <begin position="129"/>
        <end position="225"/>
    </location>
</feature>
<dbReference type="Proteomes" id="UP000694621">
    <property type="component" value="Unplaced"/>
</dbReference>
<evidence type="ECO:0000313" key="8">
    <source>
        <dbReference type="Proteomes" id="UP000752171"/>
    </source>
</evidence>
<dbReference type="PROSITE" id="PS50001">
    <property type="entry name" value="SH2"/>
    <property type="match status" value="1"/>
</dbReference>
<accession>A0A8B9J3W1</accession>
<dbReference type="FunFam" id="3.30.505.10:FF:000103">
    <property type="entry name" value="Si:ch73-109i22.2"/>
    <property type="match status" value="1"/>
</dbReference>
<feature type="compositionally biased region" description="Pro residues" evidence="3">
    <location>
        <begin position="529"/>
        <end position="540"/>
    </location>
</feature>
<dbReference type="InterPro" id="IPR000980">
    <property type="entry name" value="SH2"/>
</dbReference>
<reference evidence="5 8" key="1">
    <citation type="submission" date="2021-07" db="EMBL/GenBank/DDBJ databases">
        <authorList>
            <person name="Imarazene B."/>
            <person name="Zahm M."/>
            <person name="Klopp C."/>
            <person name="Cabau C."/>
            <person name="Beille S."/>
            <person name="Jouanno E."/>
            <person name="Castinel A."/>
            <person name="Lluch J."/>
            <person name="Gil L."/>
            <person name="Kuchtly C."/>
            <person name="Lopez Roques C."/>
            <person name="Donnadieu C."/>
            <person name="Parrinello H."/>
            <person name="Journot L."/>
            <person name="Du K."/>
            <person name="Schartl M."/>
            <person name="Retaux S."/>
            <person name="Guiguen Y."/>
        </authorList>
    </citation>
    <scope>NUCLEOTIDE SEQUENCE [LARGE SCALE GENOMIC DNA]</scope>
    <source>
        <strain evidence="5">Pach_M1</strain>
        <tissue evidence="5">Testis</tissue>
    </source>
</reference>
<organism evidence="6 7">
    <name type="scientific">Astyanax mexicanus</name>
    <name type="common">Blind cave fish</name>
    <name type="synonym">Astyanax fasciatus mexicanus</name>
    <dbReference type="NCBI Taxonomy" id="7994"/>
    <lineage>
        <taxon>Eukaryota</taxon>
        <taxon>Metazoa</taxon>
        <taxon>Chordata</taxon>
        <taxon>Craniata</taxon>
        <taxon>Vertebrata</taxon>
        <taxon>Euteleostomi</taxon>
        <taxon>Actinopterygii</taxon>
        <taxon>Neopterygii</taxon>
        <taxon>Teleostei</taxon>
        <taxon>Ostariophysi</taxon>
        <taxon>Characiformes</taxon>
        <taxon>Characoidei</taxon>
        <taxon>Acestrorhamphidae</taxon>
        <taxon>Acestrorhamphinae</taxon>
        <taxon>Astyanax</taxon>
    </lineage>
</organism>
<protein>
    <submittedName>
        <fullName evidence="6">Uncharacterized LOC103047123</fullName>
    </submittedName>
</protein>
<dbReference type="SUPFAM" id="SSF55550">
    <property type="entry name" value="SH2 domain"/>
    <property type="match status" value="1"/>
</dbReference>
<evidence type="ECO:0000313" key="7">
    <source>
        <dbReference type="Proteomes" id="UP000694621"/>
    </source>
</evidence>
<proteinExistence type="predicted"/>
<sequence>MDFDYQKVKDAESLQREQRLNSQPILYPRPMPRPSLVPETQPSSQKPPIKPRRSIKCRPTALQGPEQPNSQGNQKENEAVVKRIAPSQVLGPVGPLEAQTPSLRAHILLWFQKTQLPRLQAPGRPLPRWLHGFATRREAEQLLQDKQQGCFLLRLSESMVGFVLSYRGADRCRHFFIEEESEVSGLNGRYVIAGENSRHSSLEELISYYTSNPVGPFSETLTVPCDQPTGSSDEITKLAVRNEAGRSDEGEQTVQSTQTVPECNATDSTHQAAGAASDSAQYAVVRKVLKKTHSLPECRSVPDMCPTEENGTSELVENIAEDLAQSTDVPYARVNKPPRAVQQNPSFSSTDPDPSLLGAAASTGSQSVSSTTNMSEQKYWELEPLHTYEETPHMRPRNEEIDFYAMGRRREIERNTGDLPENHLYSEVNIKGTRDDLPSMPAPPPIRAATMANPIPSSTRPNPSLPSRPPPRHAAFRSDSSVQQTGFGGSPGMTASGSPLFNLNQPEHLQSANSAFSIYEQIPERPANSRPPLPPPNPKR</sequence>
<dbReference type="EMBL" id="JAICCE010000003">
    <property type="protein sequence ID" value="KAG9279461.1"/>
    <property type="molecule type" value="Genomic_DNA"/>
</dbReference>
<feature type="region of interest" description="Disordered" evidence="3">
    <location>
        <begin position="336"/>
        <end position="375"/>
    </location>
</feature>
<dbReference type="InterPro" id="IPR036860">
    <property type="entry name" value="SH2_dom_sf"/>
</dbReference>
<evidence type="ECO:0000313" key="5">
    <source>
        <dbReference type="EMBL" id="KAG9279461.1"/>
    </source>
</evidence>
<dbReference type="OrthoDB" id="67310at2759"/>
<reference evidence="6" key="2">
    <citation type="submission" date="2025-05" db="UniProtKB">
        <authorList>
            <consortium name="Ensembl"/>
        </authorList>
    </citation>
    <scope>IDENTIFICATION</scope>
</reference>
<dbReference type="Ensembl" id="ENSAMXT00005000716.1">
    <property type="protein sequence ID" value="ENSAMXP00005000632.1"/>
    <property type="gene ID" value="ENSAMXG00005000382.1"/>
</dbReference>
<evidence type="ECO:0000256" key="1">
    <source>
        <dbReference type="ARBA" id="ARBA00022999"/>
    </source>
</evidence>
<evidence type="ECO:0000256" key="3">
    <source>
        <dbReference type="SAM" id="MobiDB-lite"/>
    </source>
</evidence>
<gene>
    <name evidence="6" type="primary">si:ch73-109i22.2</name>
    <name evidence="5" type="ORF">AMEX_G4982</name>
</gene>
<feature type="region of interest" description="Disordered" evidence="3">
    <location>
        <begin position="1"/>
        <end position="76"/>
    </location>
</feature>
<feature type="compositionally biased region" description="Polar residues" evidence="3">
    <location>
        <begin position="341"/>
        <end position="352"/>
    </location>
</feature>
<name>A0A8B9J3W1_ASTMX</name>
<dbReference type="Pfam" id="PF00017">
    <property type="entry name" value="SH2"/>
    <property type="match status" value="1"/>
</dbReference>
<evidence type="ECO:0000313" key="6">
    <source>
        <dbReference type="Ensembl" id="ENSAMXP00005000632.1"/>
    </source>
</evidence>
<dbReference type="SMART" id="SM00252">
    <property type="entry name" value="SH2"/>
    <property type="match status" value="1"/>
</dbReference>
<dbReference type="PRINTS" id="PR00401">
    <property type="entry name" value="SH2DOMAIN"/>
</dbReference>
<dbReference type="OMA" id="RSIKCRP"/>
<keyword evidence="1 2" id="KW-0727">SH2 domain</keyword>